<dbReference type="Pfam" id="PF00589">
    <property type="entry name" value="Phage_integrase"/>
    <property type="match status" value="1"/>
</dbReference>
<dbReference type="SUPFAM" id="SSF56349">
    <property type="entry name" value="DNA breaking-rejoining enzymes"/>
    <property type="match status" value="1"/>
</dbReference>
<keyword evidence="4" id="KW-0233">DNA recombination</keyword>
<sequence length="396" mass="45737">MDHIRTNTFMFDNGERYCHIINSLTGEPLFDPNLYITTNVRSKSVSINTMEVVAGSLVLLYRFFHMRKIDIVDRITRMEFLSSYEIDALADFASENFKNRKKTSGSRSVKAPTKYFRLTFICHYLDWLYHHHLPHSVDVNLDARITRMVAELKNKRPDSDGYRDYIPEKSLTKAQQDILFNVVSVGSALNPFSPAVQTRNRLIILLLFSYGVRAGELLNLRISDIDFACSSITIQRRANDKSDPRVKQPLVKTRGRVLLSEEAVMSELYNYIQQDRLKIRNAKKNDFLFITYKKGDTEGNPLSMSAYRKIIHTISQCSPELYGVTGHQLRHTWNDHFSSMSDAHGLSEVREGQCRVYCMGWVPGSEMAMIYNKRHLTKKANETSLAVQQEIIREML</sequence>
<accession>A0A0H3I0Z5</accession>
<dbReference type="eggNOG" id="COG0582">
    <property type="taxonomic scope" value="Bacteria"/>
</dbReference>
<feature type="domain" description="Tyr recombinase" evidence="5">
    <location>
        <begin position="166"/>
        <end position="386"/>
    </location>
</feature>
<dbReference type="PANTHER" id="PTHR30349">
    <property type="entry name" value="PHAGE INTEGRASE-RELATED"/>
    <property type="match status" value="1"/>
</dbReference>
<dbReference type="PATRIC" id="fig|1166016.3.peg.1658"/>
<evidence type="ECO:0000313" key="6">
    <source>
        <dbReference type="EMBL" id="AFI89737.1"/>
    </source>
</evidence>
<proteinExistence type="inferred from homology"/>
<dbReference type="Gene3D" id="1.10.443.10">
    <property type="entry name" value="Intergrase catalytic core"/>
    <property type="match status" value="1"/>
</dbReference>
<protein>
    <submittedName>
        <fullName evidence="6">Tyrosine-based site-specific recombinase CMGI-7</fullName>
    </submittedName>
</protein>
<dbReference type="GO" id="GO:0015074">
    <property type="term" value="P:DNA integration"/>
    <property type="evidence" value="ECO:0007669"/>
    <property type="project" value="UniProtKB-KW"/>
</dbReference>
<dbReference type="PANTHER" id="PTHR30349:SF41">
    <property type="entry name" value="INTEGRASE_RECOMBINASE PROTEIN MJ0367-RELATED"/>
    <property type="match status" value="1"/>
</dbReference>
<reference evidence="6 7" key="1">
    <citation type="journal article" date="2012" name="J. Bacteriol.">
        <title>Genome sequence of Pectobacterium sp. strain SCC3193.</title>
        <authorList>
            <person name="Koskinen J.P."/>
            <person name="Laine P."/>
            <person name="Niemi O."/>
            <person name="Nykyri J."/>
            <person name="Harjunpaa H."/>
            <person name="Auvinen P."/>
            <person name="Paulin L."/>
            <person name="Pirhonen M."/>
            <person name="Palva T."/>
            <person name="Holm L."/>
        </authorList>
    </citation>
    <scope>NUCLEOTIDE SEQUENCE [LARGE SCALE GENOMIC DNA]</scope>
    <source>
        <strain evidence="6 7">SCC3193</strain>
    </source>
</reference>
<name>A0A0H3I0Z5_PECPM</name>
<dbReference type="PROSITE" id="PS51898">
    <property type="entry name" value="TYR_RECOMBINASE"/>
    <property type="match status" value="1"/>
</dbReference>
<dbReference type="EMBL" id="CP003415">
    <property type="protein sequence ID" value="AFI89737.1"/>
    <property type="molecule type" value="Genomic_DNA"/>
</dbReference>
<dbReference type="AlphaFoldDB" id="A0A0H3I0Z5"/>
<dbReference type="GeneID" id="45849915"/>
<organism evidence="6 7">
    <name type="scientific">Pectobacterium parmentieri</name>
    <dbReference type="NCBI Taxonomy" id="1905730"/>
    <lineage>
        <taxon>Bacteria</taxon>
        <taxon>Pseudomonadati</taxon>
        <taxon>Pseudomonadota</taxon>
        <taxon>Gammaproteobacteria</taxon>
        <taxon>Enterobacterales</taxon>
        <taxon>Pectobacteriaceae</taxon>
        <taxon>Pectobacterium</taxon>
    </lineage>
</organism>
<dbReference type="GO" id="GO:0003677">
    <property type="term" value="F:DNA binding"/>
    <property type="evidence" value="ECO:0007669"/>
    <property type="project" value="UniProtKB-KW"/>
</dbReference>
<dbReference type="GO" id="GO:0006310">
    <property type="term" value="P:DNA recombination"/>
    <property type="evidence" value="ECO:0007669"/>
    <property type="project" value="UniProtKB-KW"/>
</dbReference>
<comment type="similarity">
    <text evidence="1">Belongs to the 'phage' integrase family.</text>
</comment>
<gene>
    <name evidence="6" type="ordered locus">W5S_1645</name>
</gene>
<dbReference type="CDD" id="cd00397">
    <property type="entry name" value="DNA_BRE_C"/>
    <property type="match status" value="1"/>
</dbReference>
<dbReference type="InterPro" id="IPR002104">
    <property type="entry name" value="Integrase_catalytic"/>
</dbReference>
<evidence type="ECO:0000256" key="4">
    <source>
        <dbReference type="ARBA" id="ARBA00023172"/>
    </source>
</evidence>
<evidence type="ECO:0000313" key="7">
    <source>
        <dbReference type="Proteomes" id="UP000008044"/>
    </source>
</evidence>
<dbReference type="Proteomes" id="UP000008044">
    <property type="component" value="Chromosome"/>
</dbReference>
<evidence type="ECO:0000256" key="3">
    <source>
        <dbReference type="ARBA" id="ARBA00023125"/>
    </source>
</evidence>
<keyword evidence="3" id="KW-0238">DNA-binding</keyword>
<dbReference type="KEGG" id="ppar:A8F97_10605"/>
<dbReference type="InterPro" id="IPR013762">
    <property type="entry name" value="Integrase-like_cat_sf"/>
</dbReference>
<dbReference type="KEGG" id="pec:W5S_1645"/>
<dbReference type="STRING" id="1905730.W5S_1645"/>
<evidence type="ECO:0000259" key="5">
    <source>
        <dbReference type="PROSITE" id="PS51898"/>
    </source>
</evidence>
<dbReference type="InterPro" id="IPR011010">
    <property type="entry name" value="DNA_brk_join_enz"/>
</dbReference>
<dbReference type="HOGENOM" id="CLU_048231_2_0_6"/>
<evidence type="ECO:0000256" key="2">
    <source>
        <dbReference type="ARBA" id="ARBA00022908"/>
    </source>
</evidence>
<dbReference type="InterPro" id="IPR050090">
    <property type="entry name" value="Tyrosine_recombinase_XerCD"/>
</dbReference>
<evidence type="ECO:0000256" key="1">
    <source>
        <dbReference type="ARBA" id="ARBA00008857"/>
    </source>
</evidence>
<dbReference type="RefSeq" id="WP_014699395.1">
    <property type="nucleotide sequence ID" value="NC_017845.1"/>
</dbReference>
<keyword evidence="2" id="KW-0229">DNA integration</keyword>